<proteinExistence type="predicted"/>
<accession>A0A2C6KE51</accession>
<evidence type="ECO:0000256" key="1">
    <source>
        <dbReference type="SAM" id="MobiDB-lite"/>
    </source>
</evidence>
<organism evidence="2 3">
    <name type="scientific">Cystoisospora suis</name>
    <dbReference type="NCBI Taxonomy" id="483139"/>
    <lineage>
        <taxon>Eukaryota</taxon>
        <taxon>Sar</taxon>
        <taxon>Alveolata</taxon>
        <taxon>Apicomplexa</taxon>
        <taxon>Conoidasida</taxon>
        <taxon>Coccidia</taxon>
        <taxon>Eucoccidiorida</taxon>
        <taxon>Eimeriorina</taxon>
        <taxon>Sarcocystidae</taxon>
        <taxon>Cystoisospora</taxon>
    </lineage>
</organism>
<dbReference type="RefSeq" id="XP_067916352.1">
    <property type="nucleotide sequence ID" value="XM_068071672.1"/>
</dbReference>
<feature type="non-terminal residue" evidence="2">
    <location>
        <position position="64"/>
    </location>
</feature>
<dbReference type="EMBL" id="MIGC01014085">
    <property type="protein sequence ID" value="PHJ14616.1"/>
    <property type="molecule type" value="Genomic_DNA"/>
</dbReference>
<protein>
    <submittedName>
        <fullName evidence="2">Uncharacterized protein</fullName>
    </submittedName>
</protein>
<dbReference type="Proteomes" id="UP000221165">
    <property type="component" value="Unassembled WGS sequence"/>
</dbReference>
<dbReference type="VEuPathDB" id="ToxoDB:CSUI_011574"/>
<reference evidence="2 3" key="1">
    <citation type="journal article" date="2017" name="Int. J. Parasitol.">
        <title>The genome of the protozoan parasite Cystoisospora suis and a reverse vaccinology approach to identify vaccine candidates.</title>
        <authorList>
            <person name="Palmieri N."/>
            <person name="Shrestha A."/>
            <person name="Ruttkowski B."/>
            <person name="Beck T."/>
            <person name="Vogl C."/>
            <person name="Tomley F."/>
            <person name="Blake D.P."/>
            <person name="Joachim A."/>
        </authorList>
    </citation>
    <scope>NUCLEOTIDE SEQUENCE [LARGE SCALE GENOMIC DNA]</scope>
    <source>
        <strain evidence="2 3">Wien I</strain>
    </source>
</reference>
<dbReference type="AlphaFoldDB" id="A0A2C6KE51"/>
<feature type="region of interest" description="Disordered" evidence="1">
    <location>
        <begin position="18"/>
        <end position="46"/>
    </location>
</feature>
<dbReference type="GeneID" id="94434883"/>
<comment type="caution">
    <text evidence="2">The sequence shown here is derived from an EMBL/GenBank/DDBJ whole genome shotgun (WGS) entry which is preliminary data.</text>
</comment>
<evidence type="ECO:0000313" key="3">
    <source>
        <dbReference type="Proteomes" id="UP000221165"/>
    </source>
</evidence>
<name>A0A2C6KE51_9APIC</name>
<keyword evidence="3" id="KW-1185">Reference proteome</keyword>
<evidence type="ECO:0000313" key="2">
    <source>
        <dbReference type="EMBL" id="PHJ14616.1"/>
    </source>
</evidence>
<sequence>MERPRLFRTLISAVRCKSTDSKDEEEKRSRKDHEEEESPEKRAVRKDLVPFPVAQTEEEWRRLL</sequence>
<gene>
    <name evidence="2" type="ORF">CSUI_011574</name>
</gene>